<evidence type="ECO:0000256" key="3">
    <source>
        <dbReference type="ARBA" id="ARBA00022670"/>
    </source>
</evidence>
<evidence type="ECO:0000256" key="2">
    <source>
        <dbReference type="ARBA" id="ARBA00022475"/>
    </source>
</evidence>
<keyword evidence="3" id="KW-0645">Protease</keyword>
<evidence type="ECO:0000256" key="1">
    <source>
        <dbReference type="ARBA" id="ARBA00004651"/>
    </source>
</evidence>
<evidence type="ECO:0000256" key="7">
    <source>
        <dbReference type="ARBA" id="ARBA00023136"/>
    </source>
</evidence>
<accession>A0A1X9NBH1</accession>
<dbReference type="InterPro" id="IPR026392">
    <property type="entry name" value="Exo/Archaeosortase_dom"/>
</dbReference>
<dbReference type="EMBL" id="CP019343">
    <property type="protein sequence ID" value="ARN74511.1"/>
    <property type="molecule type" value="Genomic_DNA"/>
</dbReference>
<gene>
    <name evidence="9" type="ORF">BST96_10505</name>
</gene>
<evidence type="ECO:0000313" key="9">
    <source>
        <dbReference type="EMBL" id="ARN74511.1"/>
    </source>
</evidence>
<dbReference type="GO" id="GO:0005886">
    <property type="term" value="C:plasma membrane"/>
    <property type="evidence" value="ECO:0007669"/>
    <property type="project" value="UniProtKB-SubCell"/>
</dbReference>
<feature type="transmembrane region" description="Helical" evidence="8">
    <location>
        <begin position="151"/>
        <end position="173"/>
    </location>
</feature>
<evidence type="ECO:0000256" key="5">
    <source>
        <dbReference type="ARBA" id="ARBA00022801"/>
    </source>
</evidence>
<dbReference type="InterPro" id="IPR013426">
    <property type="entry name" value="EpsH-like"/>
</dbReference>
<comment type="subcellular location">
    <subcellularLocation>
        <location evidence="1">Cell membrane</location>
        <topology evidence="1">Multi-pass membrane protein</topology>
    </subcellularLocation>
</comment>
<keyword evidence="10" id="KW-1185">Reference proteome</keyword>
<evidence type="ECO:0008006" key="11">
    <source>
        <dbReference type="Google" id="ProtNLM"/>
    </source>
</evidence>
<feature type="transmembrane region" description="Helical" evidence="8">
    <location>
        <begin position="194"/>
        <end position="213"/>
    </location>
</feature>
<protein>
    <recommendedName>
        <fullName evidence="11">Methanolan biosynthesis EpsI domain-containing protein</fullName>
    </recommendedName>
</protein>
<dbReference type="InterPro" id="IPR019127">
    <property type="entry name" value="Exosortase"/>
</dbReference>
<dbReference type="GO" id="GO:0006508">
    <property type="term" value="P:proteolysis"/>
    <property type="evidence" value="ECO:0007669"/>
    <property type="project" value="UniProtKB-KW"/>
</dbReference>
<dbReference type="KEGG" id="osg:BST96_10505"/>
<name>A0A1X9NBH1_9GAMM</name>
<keyword evidence="2" id="KW-1003">Cell membrane</keyword>
<feature type="transmembrane region" description="Helical" evidence="8">
    <location>
        <begin position="78"/>
        <end position="97"/>
    </location>
</feature>
<feature type="transmembrane region" description="Helical" evidence="8">
    <location>
        <begin position="128"/>
        <end position="145"/>
    </location>
</feature>
<evidence type="ECO:0000313" key="10">
    <source>
        <dbReference type="Proteomes" id="UP000193450"/>
    </source>
</evidence>
<feature type="transmembrane region" description="Helical" evidence="8">
    <location>
        <begin position="219"/>
        <end position="247"/>
    </location>
</feature>
<dbReference type="GO" id="GO:0008233">
    <property type="term" value="F:peptidase activity"/>
    <property type="evidence" value="ECO:0007669"/>
    <property type="project" value="UniProtKB-KW"/>
</dbReference>
<feature type="transmembrane region" description="Helical" evidence="8">
    <location>
        <begin position="103"/>
        <end position="123"/>
    </location>
</feature>
<dbReference type="NCBIfam" id="TIGR02602">
    <property type="entry name" value="8TM_EpsH"/>
    <property type="match status" value="1"/>
</dbReference>
<reference evidence="9 10" key="1">
    <citation type="submission" date="2016-11" db="EMBL/GenBank/DDBJ databases">
        <title>Trade-off between light-utilization and light-protection in marine flavobacteria.</title>
        <authorList>
            <person name="Kumagai Y."/>
        </authorList>
    </citation>
    <scope>NUCLEOTIDE SEQUENCE [LARGE SCALE GENOMIC DNA]</scope>
    <source>
        <strain evidence="9 10">NBRC 107125</strain>
    </source>
</reference>
<feature type="transmembrane region" description="Helical" evidence="8">
    <location>
        <begin position="20"/>
        <end position="41"/>
    </location>
</feature>
<dbReference type="NCBIfam" id="TIGR04178">
    <property type="entry name" value="exo_archaeo"/>
    <property type="match status" value="1"/>
</dbReference>
<dbReference type="AlphaFoldDB" id="A0A1X9NBH1"/>
<feature type="transmembrane region" description="Helical" evidence="8">
    <location>
        <begin position="53"/>
        <end position="71"/>
    </location>
</feature>
<dbReference type="Proteomes" id="UP000193450">
    <property type="component" value="Chromosome"/>
</dbReference>
<evidence type="ECO:0000256" key="8">
    <source>
        <dbReference type="SAM" id="Phobius"/>
    </source>
</evidence>
<keyword evidence="5" id="KW-0378">Hydrolase</keyword>
<keyword evidence="4 8" id="KW-0812">Transmembrane</keyword>
<keyword evidence="6 8" id="KW-1133">Transmembrane helix</keyword>
<dbReference type="STRING" id="716816.BST96_10505"/>
<proteinExistence type="predicted"/>
<evidence type="ECO:0000256" key="4">
    <source>
        <dbReference type="ARBA" id="ARBA00022692"/>
    </source>
</evidence>
<dbReference type="Pfam" id="PF09721">
    <property type="entry name" value="Exosortase_EpsH"/>
    <property type="match status" value="1"/>
</dbReference>
<evidence type="ECO:0000256" key="6">
    <source>
        <dbReference type="ARBA" id="ARBA00022989"/>
    </source>
</evidence>
<feature type="transmembrane region" description="Helical" evidence="8">
    <location>
        <begin position="259"/>
        <end position="276"/>
    </location>
</feature>
<organism evidence="9 10">
    <name type="scientific">Oceanicoccus sagamiensis</name>
    <dbReference type="NCBI Taxonomy" id="716816"/>
    <lineage>
        <taxon>Bacteria</taxon>
        <taxon>Pseudomonadati</taxon>
        <taxon>Pseudomonadota</taxon>
        <taxon>Gammaproteobacteria</taxon>
        <taxon>Cellvibrionales</taxon>
        <taxon>Spongiibacteraceae</taxon>
        <taxon>Oceanicoccus</taxon>
    </lineage>
</organism>
<keyword evidence="7 8" id="KW-0472">Membrane</keyword>
<sequence>MDVKSVLKGEHKETVFKPFVGILLILLALFIAYSSTFNVLYQRWITFDESLSHGLLIWVLFFYLIWIYCPLPKVENNLAVKSVAIILLVVCSLLWFLFNQIQIYILAQVILLPILFFAIAAAYSFGSAIYLLGPISFLLFALPVWDHLNNLLLDLSSLVVGAVVHWMGIPALVEGNNILLPFGSMLIADGCSGIRYFIVSIAIAYFLCCINGYRWSHRLLVLVGAVLLGLLINWIRIVILVVVGYTSEMQSPLIADHEYFGWGLFIVCCFPFMYFLPVVDRAKLAPPYAAVNVKGLALAIIMLFAGAALNVFLEYDPKAEAKIRVADYLSCSLVENRTQWMEVTVPSGGLIEQGVLDCNNNIVIHHAQYQRDKANDRLMPYFARLYNYDTWVLQSESEQLFSGQAVNVQYFKRLNSSQKVVRLYWMDVGGYVTASYWKAKLLQIPARFSGKNVFSIVNMQARCQSDCAQETDQLAEEVRYWLDRKLED</sequence>
<feature type="transmembrane region" description="Helical" evidence="8">
    <location>
        <begin position="296"/>
        <end position="315"/>
    </location>
</feature>